<evidence type="ECO:0000313" key="3">
    <source>
        <dbReference type="Proteomes" id="UP000295293"/>
    </source>
</evidence>
<protein>
    <submittedName>
        <fullName evidence="2">Uncharacterized protein</fullName>
    </submittedName>
</protein>
<gene>
    <name evidence="2" type="ORF">DFR29_11940</name>
</gene>
<accession>A0A4R6YMX9</accession>
<proteinExistence type="predicted"/>
<name>A0A4R6YMX9_9GAMM</name>
<evidence type="ECO:0000313" key="2">
    <source>
        <dbReference type="EMBL" id="TDR38712.1"/>
    </source>
</evidence>
<dbReference type="EMBL" id="SNZH01000019">
    <property type="protein sequence ID" value="TDR38712.1"/>
    <property type="molecule type" value="Genomic_DNA"/>
</dbReference>
<comment type="caution">
    <text evidence="2">The sequence shown here is derived from an EMBL/GenBank/DDBJ whole genome shotgun (WGS) entry which is preliminary data.</text>
</comment>
<organism evidence="2 3">
    <name type="scientific">Tahibacter aquaticus</name>
    <dbReference type="NCBI Taxonomy" id="520092"/>
    <lineage>
        <taxon>Bacteria</taxon>
        <taxon>Pseudomonadati</taxon>
        <taxon>Pseudomonadota</taxon>
        <taxon>Gammaproteobacteria</taxon>
        <taxon>Lysobacterales</taxon>
        <taxon>Rhodanobacteraceae</taxon>
        <taxon>Tahibacter</taxon>
    </lineage>
</organism>
<evidence type="ECO:0000256" key="1">
    <source>
        <dbReference type="SAM" id="Phobius"/>
    </source>
</evidence>
<keyword evidence="1" id="KW-0472">Membrane</keyword>
<dbReference type="Proteomes" id="UP000295293">
    <property type="component" value="Unassembled WGS sequence"/>
</dbReference>
<sequence length="204" mass="22591">MGRFAGVRRWLRDKRVQRLAGEYRVGKSVICAGVESTCLRRRALVRKHCNVGIRRRLAGRLFFPTMQARSARELAYRNSRSSDFTGDILSLPAQCHVQDGGNASCEPPHKRRVTSVIVAIAIAIACVRWPWLLLLRAGSAPIRGIRGGSLGTFSPQREVTSAPQARDTLLLSTQSREPKPIPHGAIRCAHRALRTTPSQTPIPQ</sequence>
<keyword evidence="1" id="KW-0812">Transmembrane</keyword>
<keyword evidence="3" id="KW-1185">Reference proteome</keyword>
<reference evidence="2 3" key="1">
    <citation type="submission" date="2019-03" db="EMBL/GenBank/DDBJ databases">
        <title>Genomic Encyclopedia of Type Strains, Phase IV (KMG-IV): sequencing the most valuable type-strain genomes for metagenomic binning, comparative biology and taxonomic classification.</title>
        <authorList>
            <person name="Goeker M."/>
        </authorList>
    </citation>
    <scope>NUCLEOTIDE SEQUENCE [LARGE SCALE GENOMIC DNA]</scope>
    <source>
        <strain evidence="2 3">DSM 21667</strain>
    </source>
</reference>
<feature type="transmembrane region" description="Helical" evidence="1">
    <location>
        <begin position="113"/>
        <end position="131"/>
    </location>
</feature>
<keyword evidence="1" id="KW-1133">Transmembrane helix</keyword>
<dbReference type="AlphaFoldDB" id="A0A4R6YMX9"/>